<comment type="caution">
    <text evidence="2">The sequence shown here is derived from an EMBL/GenBank/DDBJ whole genome shotgun (WGS) entry which is preliminary data.</text>
</comment>
<dbReference type="PANTHER" id="PTHR30157">
    <property type="entry name" value="FERRIC REDUCTASE, NADPH-DEPENDENT"/>
    <property type="match status" value="1"/>
</dbReference>
<accession>A0AA37BLU4</accession>
<dbReference type="GO" id="GO:0016491">
    <property type="term" value="F:oxidoreductase activity"/>
    <property type="evidence" value="ECO:0007669"/>
    <property type="project" value="InterPro"/>
</dbReference>
<dbReference type="InterPro" id="IPR017938">
    <property type="entry name" value="Riboflavin_synthase-like_b-brl"/>
</dbReference>
<gene>
    <name evidence="2" type="ORF">GCM10010126_56500</name>
</gene>
<dbReference type="RefSeq" id="WP_191897454.1">
    <property type="nucleotide sequence ID" value="NZ_BMQD01000022.1"/>
</dbReference>
<dbReference type="CDD" id="cd06193">
    <property type="entry name" value="siderophore_interacting"/>
    <property type="match status" value="1"/>
</dbReference>
<proteinExistence type="predicted"/>
<sequence length="313" mass="33843">MTVNSAPAPEQAREIPAYRFFHVRVLRSHRLSPSFVRITLTGDDLAAFAQCGFDQRVKVVLPLPDGTFTPLGDDDSWYGRWRMLPEALRNPIRTYTVRAVRPALRELDIDFVLHGDTSPASRWATYAAPGHRLVVLGPNAECPGPVGGQEWAPPPGADRLLLAGDETAVPAICSIAETLSPAVRARILLEVPQAADALPLDVPPGVRVTWLPRDGARHGDLLIPAVREAVRELAAPEVSPGAETALEDVDVDAGILWEVPQPTGPAAGGFYAWLAGEAGAVKLLRRHLVQEAGIDRSSVAFMGYWRLGRTEGD</sequence>
<dbReference type="PROSITE" id="PS51384">
    <property type="entry name" value="FAD_FR"/>
    <property type="match status" value="1"/>
</dbReference>
<name>A0AA37BLU4_9ACTN</name>
<dbReference type="InterPro" id="IPR013113">
    <property type="entry name" value="SIP_FAD-bd"/>
</dbReference>
<dbReference type="AlphaFoldDB" id="A0AA37BLU4"/>
<dbReference type="PANTHER" id="PTHR30157:SF0">
    <property type="entry name" value="NADPH-DEPENDENT FERRIC-CHELATE REDUCTASE"/>
    <property type="match status" value="1"/>
</dbReference>
<dbReference type="InterPro" id="IPR039374">
    <property type="entry name" value="SIP_fam"/>
</dbReference>
<dbReference type="Proteomes" id="UP000627984">
    <property type="component" value="Unassembled WGS sequence"/>
</dbReference>
<dbReference type="InterPro" id="IPR007037">
    <property type="entry name" value="SIP_rossman_dom"/>
</dbReference>
<evidence type="ECO:0000259" key="1">
    <source>
        <dbReference type="PROSITE" id="PS51384"/>
    </source>
</evidence>
<dbReference type="InterPro" id="IPR039261">
    <property type="entry name" value="FNR_nucleotide-bd"/>
</dbReference>
<dbReference type="InterPro" id="IPR017927">
    <property type="entry name" value="FAD-bd_FR_type"/>
</dbReference>
<organism evidence="2 3">
    <name type="scientific">Planomonospora parontospora</name>
    <dbReference type="NCBI Taxonomy" id="58119"/>
    <lineage>
        <taxon>Bacteria</taxon>
        <taxon>Bacillati</taxon>
        <taxon>Actinomycetota</taxon>
        <taxon>Actinomycetes</taxon>
        <taxon>Streptosporangiales</taxon>
        <taxon>Streptosporangiaceae</taxon>
        <taxon>Planomonospora</taxon>
    </lineage>
</organism>
<dbReference type="EMBL" id="BMQD01000022">
    <property type="protein sequence ID" value="GGK89725.1"/>
    <property type="molecule type" value="Genomic_DNA"/>
</dbReference>
<dbReference type="Gene3D" id="2.40.30.10">
    <property type="entry name" value="Translation factors"/>
    <property type="match status" value="1"/>
</dbReference>
<dbReference type="Pfam" id="PF04954">
    <property type="entry name" value="SIP"/>
    <property type="match status" value="1"/>
</dbReference>
<dbReference type="Gene3D" id="3.40.50.80">
    <property type="entry name" value="Nucleotide-binding domain of ferredoxin-NADP reductase (FNR) module"/>
    <property type="match status" value="1"/>
</dbReference>
<evidence type="ECO:0000313" key="2">
    <source>
        <dbReference type="EMBL" id="GGK89725.1"/>
    </source>
</evidence>
<protein>
    <submittedName>
        <fullName evidence="2">Siderophore-interacting protein</fullName>
    </submittedName>
</protein>
<dbReference type="Pfam" id="PF08021">
    <property type="entry name" value="FAD_binding_9"/>
    <property type="match status" value="1"/>
</dbReference>
<evidence type="ECO:0000313" key="3">
    <source>
        <dbReference type="Proteomes" id="UP000627984"/>
    </source>
</evidence>
<dbReference type="SUPFAM" id="SSF63380">
    <property type="entry name" value="Riboflavin synthase domain-like"/>
    <property type="match status" value="1"/>
</dbReference>
<reference evidence="2" key="2">
    <citation type="submission" date="2022-09" db="EMBL/GenBank/DDBJ databases">
        <authorList>
            <person name="Sun Q."/>
            <person name="Ohkuma M."/>
        </authorList>
    </citation>
    <scope>NUCLEOTIDE SEQUENCE</scope>
    <source>
        <strain evidence="2">JCM 3093</strain>
    </source>
</reference>
<reference evidence="2" key="1">
    <citation type="journal article" date="2014" name="Int. J. Syst. Evol. Microbiol.">
        <title>Complete genome sequence of Corynebacterium casei LMG S-19264T (=DSM 44701T), isolated from a smear-ripened cheese.</title>
        <authorList>
            <consortium name="US DOE Joint Genome Institute (JGI-PGF)"/>
            <person name="Walter F."/>
            <person name="Albersmeier A."/>
            <person name="Kalinowski J."/>
            <person name="Ruckert C."/>
        </authorList>
    </citation>
    <scope>NUCLEOTIDE SEQUENCE</scope>
    <source>
        <strain evidence="2">JCM 3093</strain>
    </source>
</reference>
<feature type="domain" description="FAD-binding FR-type" evidence="1">
    <location>
        <begin position="18"/>
        <end position="145"/>
    </location>
</feature>